<feature type="transmembrane region" description="Helical" evidence="2">
    <location>
        <begin position="17"/>
        <end position="36"/>
    </location>
</feature>
<gene>
    <name evidence="3" type="ORF">M0812_08056</name>
</gene>
<feature type="region of interest" description="Disordered" evidence="1">
    <location>
        <begin position="278"/>
        <end position="323"/>
    </location>
</feature>
<feature type="compositionally biased region" description="Acidic residues" evidence="1">
    <location>
        <begin position="278"/>
        <end position="312"/>
    </location>
</feature>
<organism evidence="3 4">
    <name type="scientific">Anaeramoeba flamelloides</name>
    <dbReference type="NCBI Taxonomy" id="1746091"/>
    <lineage>
        <taxon>Eukaryota</taxon>
        <taxon>Metamonada</taxon>
        <taxon>Anaeramoebidae</taxon>
        <taxon>Anaeramoeba</taxon>
    </lineage>
</organism>
<feature type="transmembrane region" description="Helical" evidence="2">
    <location>
        <begin position="216"/>
        <end position="238"/>
    </location>
</feature>
<dbReference type="Proteomes" id="UP001146793">
    <property type="component" value="Unassembled WGS sequence"/>
</dbReference>
<sequence>MSESDFLETCITKRSQIYIGPFVIIMLYTLFLFQLAIKRIKRKSKLGLFDIVTILFFLGVLLRFLYHLVRLITQEEYKTIFLAYLSGTAMIMSLCYLTYFSITMSNYVWINFKDFTGDKSSWALSQRTFKIIFFCFNIGFFAVCLWVGIQLTSGLSNEKKLNQVIEQGVIANAFMILTGIFWCSIGIHYYRKFSKILMDINNKTENIFTMMKISKIFQYSSIILLFFLVISIICAILGVVLDSDGLRCILFFGVDTSLLLIFLYGYLLFLTYKTEKQEEEEEDDDDDDDDDDINGDINGDDDDDDDDDETEESTTGKEGIDED</sequence>
<proteinExistence type="predicted"/>
<keyword evidence="2" id="KW-1133">Transmembrane helix</keyword>
<evidence type="ECO:0000256" key="1">
    <source>
        <dbReference type="SAM" id="MobiDB-lite"/>
    </source>
</evidence>
<feature type="compositionally biased region" description="Basic and acidic residues" evidence="1">
    <location>
        <begin position="314"/>
        <end position="323"/>
    </location>
</feature>
<name>A0AAV7ZXQ0_9EUKA</name>
<feature type="transmembrane region" description="Helical" evidence="2">
    <location>
        <begin position="81"/>
        <end position="110"/>
    </location>
</feature>
<comment type="caution">
    <text evidence="3">The sequence shown here is derived from an EMBL/GenBank/DDBJ whole genome shotgun (WGS) entry which is preliminary data.</text>
</comment>
<keyword evidence="2" id="KW-0812">Transmembrane</keyword>
<dbReference type="InterPro" id="IPR016024">
    <property type="entry name" value="ARM-type_fold"/>
</dbReference>
<accession>A0AAV7ZXQ0</accession>
<dbReference type="SUPFAM" id="SSF48371">
    <property type="entry name" value="ARM repeat"/>
    <property type="match status" value="1"/>
</dbReference>
<keyword evidence="3" id="KW-0346">Stress response</keyword>
<keyword evidence="2" id="KW-0472">Membrane</keyword>
<protein>
    <submittedName>
        <fullName evidence="3">32 kDa heat shock protein</fullName>
    </submittedName>
</protein>
<feature type="transmembrane region" description="Helical" evidence="2">
    <location>
        <begin position="169"/>
        <end position="190"/>
    </location>
</feature>
<evidence type="ECO:0000313" key="3">
    <source>
        <dbReference type="EMBL" id="KAJ3446727.1"/>
    </source>
</evidence>
<dbReference type="AlphaFoldDB" id="A0AAV7ZXQ0"/>
<evidence type="ECO:0000256" key="2">
    <source>
        <dbReference type="SAM" id="Phobius"/>
    </source>
</evidence>
<feature type="transmembrane region" description="Helical" evidence="2">
    <location>
        <begin position="48"/>
        <end position="69"/>
    </location>
</feature>
<feature type="transmembrane region" description="Helical" evidence="2">
    <location>
        <begin position="250"/>
        <end position="269"/>
    </location>
</feature>
<dbReference type="EMBL" id="JANTQA010000019">
    <property type="protein sequence ID" value="KAJ3446727.1"/>
    <property type="molecule type" value="Genomic_DNA"/>
</dbReference>
<feature type="transmembrane region" description="Helical" evidence="2">
    <location>
        <begin position="131"/>
        <end position="149"/>
    </location>
</feature>
<evidence type="ECO:0000313" key="4">
    <source>
        <dbReference type="Proteomes" id="UP001146793"/>
    </source>
</evidence>
<reference evidence="3" key="1">
    <citation type="submission" date="2022-08" db="EMBL/GenBank/DDBJ databases">
        <title>Novel sulphate-reducing endosymbionts in the free-living metamonad Anaeramoeba.</title>
        <authorList>
            <person name="Jerlstrom-Hultqvist J."/>
            <person name="Cepicka I."/>
            <person name="Gallot-Lavallee L."/>
            <person name="Salas-Leiva D."/>
            <person name="Curtis B.A."/>
            <person name="Zahonova K."/>
            <person name="Pipaliya S."/>
            <person name="Dacks J."/>
            <person name="Roger A.J."/>
        </authorList>
    </citation>
    <scope>NUCLEOTIDE SEQUENCE</scope>
    <source>
        <strain evidence="3">Busselton2</strain>
    </source>
</reference>